<dbReference type="OrthoDB" id="9996331at2759"/>
<evidence type="ECO:0000313" key="1">
    <source>
        <dbReference type="EMBL" id="OWA54232.1"/>
    </source>
</evidence>
<accession>A0A9X6RNQ8</accession>
<reference evidence="2" key="1">
    <citation type="submission" date="2017-01" db="EMBL/GenBank/DDBJ databases">
        <title>Comparative genomics of anhydrobiosis in the tardigrade Hypsibius dujardini.</title>
        <authorList>
            <person name="Yoshida Y."/>
            <person name="Koutsovoulos G."/>
            <person name="Laetsch D."/>
            <person name="Stevens L."/>
            <person name="Kumar S."/>
            <person name="Horikawa D."/>
            <person name="Ishino K."/>
            <person name="Komine S."/>
            <person name="Tomita M."/>
            <person name="Blaxter M."/>
            <person name="Arakawa K."/>
        </authorList>
    </citation>
    <scope>NUCLEOTIDE SEQUENCE [LARGE SCALE GENOMIC DNA]</scope>
    <source>
        <strain evidence="2">Z151</strain>
    </source>
</reference>
<comment type="caution">
    <text evidence="1">The sequence shown here is derived from an EMBL/GenBank/DDBJ whole genome shotgun (WGS) entry which is preliminary data.</text>
</comment>
<gene>
    <name evidence="1" type="ORF">BV898_18643</name>
</gene>
<dbReference type="GO" id="GO:0003676">
    <property type="term" value="F:nucleic acid binding"/>
    <property type="evidence" value="ECO:0007669"/>
    <property type="project" value="InterPro"/>
</dbReference>
<proteinExistence type="predicted"/>
<dbReference type="InterPro" id="IPR036397">
    <property type="entry name" value="RNaseH_sf"/>
</dbReference>
<organism evidence="1 2">
    <name type="scientific">Hypsibius exemplaris</name>
    <name type="common">Freshwater tardigrade</name>
    <dbReference type="NCBI Taxonomy" id="2072580"/>
    <lineage>
        <taxon>Eukaryota</taxon>
        <taxon>Metazoa</taxon>
        <taxon>Ecdysozoa</taxon>
        <taxon>Tardigrada</taxon>
        <taxon>Eutardigrada</taxon>
        <taxon>Parachela</taxon>
        <taxon>Hypsibioidea</taxon>
        <taxon>Hypsibiidae</taxon>
        <taxon>Hypsibius</taxon>
    </lineage>
</organism>
<evidence type="ECO:0008006" key="3">
    <source>
        <dbReference type="Google" id="ProtNLM"/>
    </source>
</evidence>
<name>A0A9X6RNQ8_HYPEX</name>
<dbReference type="AlphaFoldDB" id="A0A9X6RNQ8"/>
<dbReference type="Gene3D" id="3.30.420.10">
    <property type="entry name" value="Ribonuclease H-like superfamily/Ribonuclease H"/>
    <property type="match status" value="1"/>
</dbReference>
<keyword evidence="2" id="KW-1185">Reference proteome</keyword>
<dbReference type="EMBL" id="MTYJ01000383">
    <property type="protein sequence ID" value="OWA54232.1"/>
    <property type="molecule type" value="Genomic_DNA"/>
</dbReference>
<dbReference type="Proteomes" id="UP000192578">
    <property type="component" value="Unassembled WGS sequence"/>
</dbReference>
<sequence length="123" mass="13917">MILQPELLKKDWGCGKDSYSLADDRSMLCFILNELPGMWITFSSRMTPESTPQKILSDFFQQEGVSVAPRVSCSPDLSIIENVWSLIKKDISTIAIDNMEKLFSAVQAFKNQELHTGALRKFV</sequence>
<evidence type="ECO:0000313" key="2">
    <source>
        <dbReference type="Proteomes" id="UP000192578"/>
    </source>
</evidence>
<protein>
    <recommendedName>
        <fullName evidence="3">Tc1-like transposase DDE domain-containing protein</fullName>
    </recommendedName>
</protein>